<evidence type="ECO:0000256" key="1">
    <source>
        <dbReference type="ARBA" id="ARBA00004245"/>
    </source>
</evidence>
<dbReference type="InterPro" id="IPR006789">
    <property type="entry name" value="ARPC5"/>
</dbReference>
<evidence type="ECO:0000256" key="2">
    <source>
        <dbReference type="ARBA" id="ARBA00006084"/>
    </source>
</evidence>
<dbReference type="GO" id="GO:0030833">
    <property type="term" value="P:regulation of actin filament polymerization"/>
    <property type="evidence" value="ECO:0007669"/>
    <property type="project" value="InterPro"/>
</dbReference>
<evidence type="ECO:0000256" key="4">
    <source>
        <dbReference type="ARBA" id="ARBA00023212"/>
    </source>
</evidence>
<evidence type="ECO:0000313" key="8">
    <source>
        <dbReference type="EMBL" id="RKP27637.1"/>
    </source>
</evidence>
<gene>
    <name evidence="8" type="ORF">SYNPS1DRAFT_26725</name>
</gene>
<keyword evidence="9" id="KW-1185">Reference proteome</keyword>
<evidence type="ECO:0000256" key="5">
    <source>
        <dbReference type="ARBA" id="ARBA00040214"/>
    </source>
</evidence>
<protein>
    <recommendedName>
        <fullName evidence="5 7">Actin-related protein 2/3 complex subunit 5</fullName>
    </recommendedName>
</protein>
<comment type="subcellular location">
    <subcellularLocation>
        <location evidence="1">Cytoplasm</location>
        <location evidence="1">Cytoskeleton</location>
    </subcellularLocation>
</comment>
<dbReference type="InterPro" id="IPR036743">
    <property type="entry name" value="ARPC5_sf"/>
</dbReference>
<accession>A0A4P9Z4W2</accession>
<organism evidence="8 9">
    <name type="scientific">Syncephalis pseudoplumigaleata</name>
    <dbReference type="NCBI Taxonomy" id="1712513"/>
    <lineage>
        <taxon>Eukaryota</taxon>
        <taxon>Fungi</taxon>
        <taxon>Fungi incertae sedis</taxon>
        <taxon>Zoopagomycota</taxon>
        <taxon>Zoopagomycotina</taxon>
        <taxon>Zoopagomycetes</taxon>
        <taxon>Zoopagales</taxon>
        <taxon>Piptocephalidaceae</taxon>
        <taxon>Syncephalis</taxon>
    </lineage>
</organism>
<keyword evidence="3" id="KW-0963">Cytoplasm</keyword>
<evidence type="ECO:0000256" key="6">
    <source>
        <dbReference type="ARBA" id="ARBA00060329"/>
    </source>
</evidence>
<keyword evidence="4 7" id="KW-0206">Cytoskeleton</keyword>
<reference evidence="9" key="1">
    <citation type="journal article" date="2018" name="Nat. Microbiol.">
        <title>Leveraging single-cell genomics to expand the fungal tree of life.</title>
        <authorList>
            <person name="Ahrendt S.R."/>
            <person name="Quandt C.A."/>
            <person name="Ciobanu D."/>
            <person name="Clum A."/>
            <person name="Salamov A."/>
            <person name="Andreopoulos B."/>
            <person name="Cheng J.F."/>
            <person name="Woyke T."/>
            <person name="Pelin A."/>
            <person name="Henrissat B."/>
            <person name="Reynolds N.K."/>
            <person name="Benny G.L."/>
            <person name="Smith M.E."/>
            <person name="James T.Y."/>
            <person name="Grigoriev I.V."/>
        </authorList>
    </citation>
    <scope>NUCLEOTIDE SEQUENCE [LARGE SCALE GENOMIC DNA]</scope>
    <source>
        <strain evidence="9">Benny S71-1</strain>
    </source>
</reference>
<comment type="function">
    <text evidence="7">Functions as component of the Arp2/3 complex which is involved in regulation of actin polymerization and together with an activating nucleation-promoting factor (NPF) mediates the formation of branched actin networks. Arp2/3 complex plays a critical role in the control of cell morphogenesis via the modulation of cell polarity development.</text>
</comment>
<dbReference type="GO" id="GO:0044396">
    <property type="term" value="P:actin cortical patch organization"/>
    <property type="evidence" value="ECO:0007669"/>
    <property type="project" value="UniProtKB-ARBA"/>
</dbReference>
<dbReference type="Proteomes" id="UP000278143">
    <property type="component" value="Unassembled WGS sequence"/>
</dbReference>
<dbReference type="PANTHER" id="PTHR12644">
    <property type="entry name" value="ARP2/3 COMPLEX 16 KD SUBUNIT P16-ARC"/>
    <property type="match status" value="1"/>
</dbReference>
<evidence type="ECO:0000256" key="7">
    <source>
        <dbReference type="RuleBase" id="RU004301"/>
    </source>
</evidence>
<evidence type="ECO:0000313" key="9">
    <source>
        <dbReference type="Proteomes" id="UP000278143"/>
    </source>
</evidence>
<dbReference type="OrthoDB" id="429520at2759"/>
<comment type="similarity">
    <text evidence="2 7">Belongs to the ARPC5 family.</text>
</comment>
<dbReference type="SUPFAM" id="SSF69103">
    <property type="entry name" value="Arp2/3 complex 16 kDa subunit ARPC5"/>
    <property type="match status" value="1"/>
</dbReference>
<dbReference type="GO" id="GO:0034314">
    <property type="term" value="P:Arp2/3 complex-mediated actin nucleation"/>
    <property type="evidence" value="ECO:0007669"/>
    <property type="project" value="InterPro"/>
</dbReference>
<proteinExistence type="inferred from homology"/>
<dbReference type="Pfam" id="PF04699">
    <property type="entry name" value="P16-Arc"/>
    <property type="match status" value="1"/>
</dbReference>
<dbReference type="FunFam" id="1.25.40.190:FF:000003">
    <property type="entry name" value="Actin-related protein 2/3 complex subunit 5"/>
    <property type="match status" value="1"/>
</dbReference>
<name>A0A4P9Z4W2_9FUNG</name>
<dbReference type="EMBL" id="KZ989176">
    <property type="protein sequence ID" value="RKP27637.1"/>
    <property type="molecule type" value="Genomic_DNA"/>
</dbReference>
<sequence>MAFRKIDVDSIEEDFFREADFLPADAAFALSPDEAQSLAQTTAGEPMSVPVCCEGSPSYLTFLRAFASGDPKAALVKALTSPVYGSGEHLDAAKAIAGKTVIDILSATKSTEAASIVATLTSEQRDWLLKYLYRGFAHPESVNCATLLTWHEKLVEVAGSGAIIRVLTDRRTV</sequence>
<comment type="function">
    <text evidence="6">Functions as a component of the Arp2/3 complex which is involved in regulation of actin polymerization and together with an activating nucleation-promoting factor (NPF) mediates the formation of branched actin networks.</text>
</comment>
<dbReference type="Gene3D" id="1.25.40.190">
    <property type="entry name" value="Actin-related protein 2/3 complex subunit 5"/>
    <property type="match status" value="1"/>
</dbReference>
<dbReference type="GO" id="GO:0005885">
    <property type="term" value="C:Arp2/3 protein complex"/>
    <property type="evidence" value="ECO:0007669"/>
    <property type="project" value="InterPro"/>
</dbReference>
<dbReference type="AlphaFoldDB" id="A0A4P9Z4W2"/>
<evidence type="ECO:0000256" key="3">
    <source>
        <dbReference type="ARBA" id="ARBA00022490"/>
    </source>
</evidence>